<dbReference type="RefSeq" id="WP_151423579.1">
    <property type="nucleotide sequence ID" value="NZ_WBJX01000002.1"/>
</dbReference>
<dbReference type="InterPro" id="IPR037480">
    <property type="entry name" value="YihR-like"/>
</dbReference>
<keyword evidence="2" id="KW-1185">Reference proteome</keyword>
<dbReference type="CDD" id="cd09022">
    <property type="entry name" value="Aldose_epim_Ec_YihR"/>
    <property type="match status" value="1"/>
</dbReference>
<dbReference type="InterPro" id="IPR011013">
    <property type="entry name" value="Gal_mutarotase_sf_dom"/>
</dbReference>
<dbReference type="AlphaFoldDB" id="A0A7J5B3H1"/>
<evidence type="ECO:0000313" key="2">
    <source>
        <dbReference type="Proteomes" id="UP000490386"/>
    </source>
</evidence>
<dbReference type="EMBL" id="WBJX01000002">
    <property type="protein sequence ID" value="KAB1638560.1"/>
    <property type="molecule type" value="Genomic_DNA"/>
</dbReference>
<dbReference type="Pfam" id="PF01263">
    <property type="entry name" value="Aldose_epim"/>
    <property type="match status" value="1"/>
</dbReference>
<protein>
    <submittedName>
        <fullName evidence="1">Aldose 1-epimerase family protein</fullName>
    </submittedName>
</protein>
<dbReference type="Proteomes" id="UP000490386">
    <property type="component" value="Unassembled WGS sequence"/>
</dbReference>
<name>A0A7J5B3H1_9MICO</name>
<evidence type="ECO:0000313" key="1">
    <source>
        <dbReference type="EMBL" id="KAB1638560.1"/>
    </source>
</evidence>
<proteinExistence type="predicted"/>
<dbReference type="GO" id="GO:0005975">
    <property type="term" value="P:carbohydrate metabolic process"/>
    <property type="evidence" value="ECO:0007669"/>
    <property type="project" value="InterPro"/>
</dbReference>
<dbReference type="InterPro" id="IPR014718">
    <property type="entry name" value="GH-type_carb-bd"/>
</dbReference>
<accession>A0A7J5B3H1</accession>
<organism evidence="1 2">
    <name type="scientific">Pseudoclavibacter terrae</name>
    <dbReference type="NCBI Taxonomy" id="1530195"/>
    <lineage>
        <taxon>Bacteria</taxon>
        <taxon>Bacillati</taxon>
        <taxon>Actinomycetota</taxon>
        <taxon>Actinomycetes</taxon>
        <taxon>Micrococcales</taxon>
        <taxon>Microbacteriaceae</taxon>
        <taxon>Pseudoclavibacter</taxon>
    </lineage>
</organism>
<dbReference type="OrthoDB" id="4739604at2"/>
<dbReference type="GO" id="GO:0016853">
    <property type="term" value="F:isomerase activity"/>
    <property type="evidence" value="ECO:0007669"/>
    <property type="project" value="InterPro"/>
</dbReference>
<dbReference type="GO" id="GO:0030246">
    <property type="term" value="F:carbohydrate binding"/>
    <property type="evidence" value="ECO:0007669"/>
    <property type="project" value="InterPro"/>
</dbReference>
<dbReference type="SUPFAM" id="SSF74650">
    <property type="entry name" value="Galactose mutarotase-like"/>
    <property type="match status" value="1"/>
</dbReference>
<dbReference type="Gene3D" id="2.70.98.10">
    <property type="match status" value="1"/>
</dbReference>
<comment type="caution">
    <text evidence="1">The sequence shown here is derived from an EMBL/GenBank/DDBJ whole genome shotgun (WGS) entry which is preliminary data.</text>
</comment>
<dbReference type="InterPro" id="IPR008183">
    <property type="entry name" value="Aldose_1/G6P_1-epimerase"/>
</dbReference>
<sequence>MHPPVTGVQHQLENARVRVAVGTVAAVLRSLEVDGVQLVEDFADDVLPPFGAGITLFPWPNRVRDGKWSFGGKTQQLDITEPSKGNASHGLLRNTEYAVLDADASSIELGATAYPQHGWPFTLRHCVRYRATQHGLEVTHTVTNLGAKDAVFAVGAHPYFRLGDEPIGDLVVTSDLTERVLLDDRLLPIGTEPVVAGGEFDLTSGRELRELDLNYAFKVRPNGEKTLVTLSSRSGARLELWGDDDFRYVQLYTPSDFPRPEGHHGGTGLAFAAEPMTAPPDALNSGTDLIGIEPGEVWTSSWGVTFTR</sequence>
<gene>
    <name evidence="1" type="ORF">F8O03_09275</name>
</gene>
<reference evidence="1 2" key="1">
    <citation type="submission" date="2019-09" db="EMBL/GenBank/DDBJ databases">
        <title>Phylogeny of genus Pseudoclavibacter and closely related genus.</title>
        <authorList>
            <person name="Li Y."/>
        </authorList>
    </citation>
    <scope>NUCLEOTIDE SEQUENCE [LARGE SCALE GENOMIC DNA]</scope>
    <source>
        <strain evidence="1 2">THG-MD12</strain>
    </source>
</reference>